<name>A0A323TMI1_9BACI</name>
<sequence>MHALHFGAGNIGKGFIGYLLNKTGYELCFVDVNQEAIDKFNSNNRYLVETLDDAHTVEVVSPVSALNVSTQEEDVIRKIESANLITTSIGVSNLSRIAGVISKGLLERIKWNEHKLDIIANENAINASSTLKAEIEKQVSPEDMEKILTFVSFPNSSIDRLALSKETEKDEIALVEPFYEWLINQKEMINEELPSITGATYVEELKPFIERKLYMVNMGHATTAYIAYLFNKPTIQSALDNHEIEQFVRETMKESAQYFIQKFNVKQEEMDNYIEKIIIRFKNKNISDNIYRVGRSPLRKLGHNERLVKPTTELFELNLPIKHLTAAVAAGFLFDNPDDDESVALQNLIQEHGLEEAIKHVTKITDIRLLNSIKDHFDNLQKQKDKGLMTLLNDY</sequence>
<dbReference type="PRINTS" id="PR00084">
    <property type="entry name" value="MTLDHDRGNASE"/>
</dbReference>
<accession>A0A323TMI1</accession>
<dbReference type="Pfam" id="PF08125">
    <property type="entry name" value="Mannitol_dh_C"/>
    <property type="match status" value="1"/>
</dbReference>
<evidence type="ECO:0000256" key="4">
    <source>
        <dbReference type="ARBA" id="ARBA00023002"/>
    </source>
</evidence>
<keyword evidence="4 7" id="KW-0560">Oxidoreductase</keyword>
<evidence type="ECO:0000256" key="6">
    <source>
        <dbReference type="ARBA" id="ARBA00048615"/>
    </source>
</evidence>
<evidence type="ECO:0000259" key="9">
    <source>
        <dbReference type="Pfam" id="PF08125"/>
    </source>
</evidence>
<keyword evidence="11" id="KW-1185">Reference proteome</keyword>
<dbReference type="OrthoDB" id="271711at2"/>
<dbReference type="Gene3D" id="3.40.50.720">
    <property type="entry name" value="NAD(P)-binding Rossmann-like Domain"/>
    <property type="match status" value="1"/>
</dbReference>
<dbReference type="Gene3D" id="1.10.1040.10">
    <property type="entry name" value="N-(1-d-carboxylethyl)-l-norvaline Dehydrogenase, domain 2"/>
    <property type="match status" value="1"/>
</dbReference>
<dbReference type="PANTHER" id="PTHR30524:SF0">
    <property type="entry name" value="ALTRONATE OXIDOREDUCTASE-RELATED"/>
    <property type="match status" value="1"/>
</dbReference>
<proteinExistence type="inferred from homology"/>
<dbReference type="InterPro" id="IPR008927">
    <property type="entry name" value="6-PGluconate_DH-like_C_sf"/>
</dbReference>
<organism evidence="10 11">
    <name type="scientific">Salipaludibacillus keqinensis</name>
    <dbReference type="NCBI Taxonomy" id="2045207"/>
    <lineage>
        <taxon>Bacteria</taxon>
        <taxon>Bacillati</taxon>
        <taxon>Bacillota</taxon>
        <taxon>Bacilli</taxon>
        <taxon>Bacillales</taxon>
        <taxon>Bacillaceae</taxon>
    </lineage>
</organism>
<dbReference type="SUPFAM" id="SSF48179">
    <property type="entry name" value="6-phosphogluconate dehydrogenase C-terminal domain-like"/>
    <property type="match status" value="1"/>
</dbReference>
<dbReference type="NCBIfam" id="NF002652">
    <property type="entry name" value="PRK02318.2-5"/>
    <property type="match status" value="1"/>
</dbReference>
<gene>
    <name evidence="7" type="primary">mtlD</name>
    <name evidence="10" type="ORF">CR194_12155</name>
</gene>
<feature type="domain" description="Mannitol dehydrogenase C-terminal" evidence="9">
    <location>
        <begin position="205"/>
        <end position="366"/>
    </location>
</feature>
<evidence type="ECO:0000256" key="1">
    <source>
        <dbReference type="ARBA" id="ARBA00006541"/>
    </source>
</evidence>
<dbReference type="PANTHER" id="PTHR30524">
    <property type="entry name" value="MANNITOL-1-PHOSPHATE 5-DEHYDROGENASE"/>
    <property type="match status" value="1"/>
</dbReference>
<comment type="similarity">
    <text evidence="1 7">Belongs to the mannitol dehydrogenase family.</text>
</comment>
<comment type="caution">
    <text evidence="7">Lacks conserved residue(s) required for the propagation of feature annotation.</text>
</comment>
<dbReference type="Pfam" id="PF01232">
    <property type="entry name" value="Mannitol_dh"/>
    <property type="match status" value="1"/>
</dbReference>
<evidence type="ECO:0000256" key="2">
    <source>
        <dbReference type="ARBA" id="ARBA00012939"/>
    </source>
</evidence>
<dbReference type="AlphaFoldDB" id="A0A323TMI1"/>
<dbReference type="GO" id="GO:0008926">
    <property type="term" value="F:mannitol-1-phosphate 5-dehydrogenase activity"/>
    <property type="evidence" value="ECO:0007669"/>
    <property type="project" value="UniProtKB-UniRule"/>
</dbReference>
<dbReference type="InterPro" id="IPR013131">
    <property type="entry name" value="Mannitol_DH_N"/>
</dbReference>
<dbReference type="HAMAP" id="MF_00196">
    <property type="entry name" value="Mannitol_dehydrog"/>
    <property type="match status" value="1"/>
</dbReference>
<dbReference type="EMBL" id="PDOD01000002">
    <property type="protein sequence ID" value="PYZ93883.1"/>
    <property type="molecule type" value="Genomic_DNA"/>
</dbReference>
<reference evidence="10 11" key="1">
    <citation type="submission" date="2017-10" db="EMBL/GenBank/DDBJ databases">
        <title>Bacillus sp. nov., a halophilic bacterium isolated from a Keqin Lake.</title>
        <authorList>
            <person name="Wang H."/>
        </authorList>
    </citation>
    <scope>NUCLEOTIDE SEQUENCE [LARGE SCALE GENOMIC DNA]</scope>
    <source>
        <strain evidence="10 11">KQ-12</strain>
    </source>
</reference>
<dbReference type="InterPro" id="IPR036291">
    <property type="entry name" value="NAD(P)-bd_dom_sf"/>
</dbReference>
<dbReference type="EC" id="1.1.1.17" evidence="2 7"/>
<dbReference type="InterPro" id="IPR000669">
    <property type="entry name" value="Mannitol_DH"/>
</dbReference>
<dbReference type="GO" id="GO:0019592">
    <property type="term" value="P:mannitol catabolic process"/>
    <property type="evidence" value="ECO:0007669"/>
    <property type="project" value="TreeGrafter"/>
</dbReference>
<comment type="caution">
    <text evidence="10">The sequence shown here is derived from an EMBL/GenBank/DDBJ whole genome shotgun (WGS) entry which is preliminary data.</text>
</comment>
<dbReference type="Proteomes" id="UP000248214">
    <property type="component" value="Unassembled WGS sequence"/>
</dbReference>
<dbReference type="RefSeq" id="WP_110609914.1">
    <property type="nucleotide sequence ID" value="NZ_PDOD01000002.1"/>
</dbReference>
<keyword evidence="5 7" id="KW-0520">NAD</keyword>
<dbReference type="SUPFAM" id="SSF51735">
    <property type="entry name" value="NAD(P)-binding Rossmann-fold domains"/>
    <property type="match status" value="1"/>
</dbReference>
<evidence type="ECO:0000256" key="5">
    <source>
        <dbReference type="ARBA" id="ARBA00023027"/>
    </source>
</evidence>
<evidence type="ECO:0000313" key="10">
    <source>
        <dbReference type="EMBL" id="PYZ93883.1"/>
    </source>
</evidence>
<dbReference type="InterPro" id="IPR023028">
    <property type="entry name" value="Mannitol_1_phos_5_DH"/>
</dbReference>
<evidence type="ECO:0000256" key="3">
    <source>
        <dbReference type="ARBA" id="ARBA00016219"/>
    </source>
</evidence>
<dbReference type="InterPro" id="IPR013328">
    <property type="entry name" value="6PGD_dom2"/>
</dbReference>
<protein>
    <recommendedName>
        <fullName evidence="3 7">Mannitol-1-phosphate 5-dehydrogenase</fullName>
        <ecNumber evidence="2 7">1.1.1.17</ecNumber>
    </recommendedName>
</protein>
<dbReference type="GO" id="GO:0005829">
    <property type="term" value="C:cytosol"/>
    <property type="evidence" value="ECO:0007669"/>
    <property type="project" value="TreeGrafter"/>
</dbReference>
<comment type="catalytic activity">
    <reaction evidence="6 7">
        <text>D-mannitol 1-phosphate + NAD(+) = beta-D-fructose 6-phosphate + NADH + H(+)</text>
        <dbReference type="Rhea" id="RHEA:19661"/>
        <dbReference type="ChEBI" id="CHEBI:15378"/>
        <dbReference type="ChEBI" id="CHEBI:57540"/>
        <dbReference type="ChEBI" id="CHEBI:57634"/>
        <dbReference type="ChEBI" id="CHEBI:57945"/>
        <dbReference type="ChEBI" id="CHEBI:61381"/>
        <dbReference type="EC" id="1.1.1.17"/>
    </reaction>
</comment>
<dbReference type="InterPro" id="IPR013118">
    <property type="entry name" value="Mannitol_DH_C"/>
</dbReference>
<evidence type="ECO:0000256" key="7">
    <source>
        <dbReference type="HAMAP-Rule" id="MF_00196"/>
    </source>
</evidence>
<evidence type="ECO:0000313" key="11">
    <source>
        <dbReference type="Proteomes" id="UP000248214"/>
    </source>
</evidence>
<evidence type="ECO:0000259" key="8">
    <source>
        <dbReference type="Pfam" id="PF01232"/>
    </source>
</evidence>
<feature type="domain" description="Mannitol dehydrogenase N-terminal" evidence="8">
    <location>
        <begin position="1"/>
        <end position="193"/>
    </location>
</feature>